<gene>
    <name evidence="5" type="ORF">AVDCRST_MAG29-1115</name>
</gene>
<feature type="active site" description="Nucleophile" evidence="2">
    <location>
        <position position="93"/>
    </location>
</feature>
<dbReference type="PANTHER" id="PTHR43798">
    <property type="entry name" value="MONOACYLGLYCEROL LIPASE"/>
    <property type="match status" value="1"/>
</dbReference>
<feature type="active site" description="Charge relay system" evidence="2">
    <location>
        <position position="224"/>
    </location>
</feature>
<keyword evidence="1" id="KW-0378">Hydrolase</keyword>
<reference evidence="5" key="1">
    <citation type="submission" date="2020-02" db="EMBL/GenBank/DDBJ databases">
        <authorList>
            <person name="Meier V. D."/>
        </authorList>
    </citation>
    <scope>NUCLEOTIDE SEQUENCE</scope>
    <source>
        <strain evidence="5">AVDCRST_MAG29</strain>
    </source>
</reference>
<evidence type="ECO:0000313" key="5">
    <source>
        <dbReference type="EMBL" id="CAA9332178.1"/>
    </source>
</evidence>
<dbReference type="AlphaFoldDB" id="A0A6J4LI08"/>
<dbReference type="SUPFAM" id="SSF53474">
    <property type="entry name" value="alpha/beta-Hydrolases"/>
    <property type="match status" value="1"/>
</dbReference>
<name>A0A6J4LI08_9ACTN</name>
<dbReference type="PIRSF" id="PIRSF017388">
    <property type="entry name" value="Esterase_lipase"/>
    <property type="match status" value="1"/>
</dbReference>
<sequence>MLLDPLAEAVRIDGGDTGVLLSHGFTGSPASMRPFAEHLAQAGHTVRVPRLPGHGTRWQDLNRTGWGHWYAELDRNLTELCRRCSQVAVAGLSMGGCLALRLAQQRPHDVDALVLVNPSVASSDRRLRAVPTARLLVASAPGLGNDIKKPGVIEHGYDRTPLKALHSVMRLWREVGARLGEVRAPLLLFRSQVDHVVDPSSARLVLAGVSSAVREEVVLRDSYHVATLDYDAPAIFERTETFLAEHLNGREPAGSPAITRGQHGR</sequence>
<accession>A0A6J4LI08</accession>
<evidence type="ECO:0000256" key="1">
    <source>
        <dbReference type="ARBA" id="ARBA00022801"/>
    </source>
</evidence>
<dbReference type="InterPro" id="IPR000073">
    <property type="entry name" value="AB_hydrolase_1"/>
</dbReference>
<evidence type="ECO:0000259" key="4">
    <source>
        <dbReference type="Pfam" id="PF12697"/>
    </source>
</evidence>
<feature type="active site" description="Charge relay system" evidence="2">
    <location>
        <position position="194"/>
    </location>
</feature>
<dbReference type="GO" id="GO:0016020">
    <property type="term" value="C:membrane"/>
    <property type="evidence" value="ECO:0007669"/>
    <property type="project" value="TreeGrafter"/>
</dbReference>
<dbReference type="InterPro" id="IPR012354">
    <property type="entry name" value="Esterase_lipase"/>
</dbReference>
<protein>
    <submittedName>
        <fullName evidence="5">Putative esterase/lipase</fullName>
    </submittedName>
</protein>
<dbReference type="EMBL" id="CADCUG010000059">
    <property type="protein sequence ID" value="CAA9332178.1"/>
    <property type="molecule type" value="Genomic_DNA"/>
</dbReference>
<proteinExistence type="predicted"/>
<dbReference type="GO" id="GO:0052689">
    <property type="term" value="F:carboxylic ester hydrolase activity"/>
    <property type="evidence" value="ECO:0007669"/>
    <property type="project" value="InterPro"/>
</dbReference>
<dbReference type="InterPro" id="IPR029058">
    <property type="entry name" value="AB_hydrolase_fold"/>
</dbReference>
<feature type="domain" description="AB hydrolase-1" evidence="4">
    <location>
        <begin position="19"/>
        <end position="228"/>
    </location>
</feature>
<dbReference type="Pfam" id="PF12697">
    <property type="entry name" value="Abhydrolase_6"/>
    <property type="match status" value="1"/>
</dbReference>
<feature type="binding site" evidence="3">
    <location>
        <position position="25"/>
    </location>
    <ligand>
        <name>substrate</name>
    </ligand>
</feature>
<evidence type="ECO:0000256" key="2">
    <source>
        <dbReference type="PIRSR" id="PIRSR017388-1"/>
    </source>
</evidence>
<dbReference type="PANTHER" id="PTHR43798:SF31">
    <property type="entry name" value="AB HYDROLASE SUPERFAMILY PROTEIN YCLE"/>
    <property type="match status" value="1"/>
</dbReference>
<evidence type="ECO:0000256" key="3">
    <source>
        <dbReference type="PIRSR" id="PIRSR017388-2"/>
    </source>
</evidence>
<feature type="binding site" evidence="3">
    <location>
        <position position="94"/>
    </location>
    <ligand>
        <name>substrate</name>
    </ligand>
</feature>
<dbReference type="Gene3D" id="3.40.50.1820">
    <property type="entry name" value="alpha/beta hydrolase"/>
    <property type="match status" value="1"/>
</dbReference>
<dbReference type="InterPro" id="IPR050266">
    <property type="entry name" value="AB_hydrolase_sf"/>
</dbReference>
<organism evidence="5">
    <name type="scientific">uncultured Nocardioidaceae bacterium</name>
    <dbReference type="NCBI Taxonomy" id="253824"/>
    <lineage>
        <taxon>Bacteria</taxon>
        <taxon>Bacillati</taxon>
        <taxon>Actinomycetota</taxon>
        <taxon>Actinomycetes</taxon>
        <taxon>Propionibacteriales</taxon>
        <taxon>Nocardioidaceae</taxon>
        <taxon>environmental samples</taxon>
    </lineage>
</organism>